<feature type="compositionally biased region" description="Basic and acidic residues" evidence="2">
    <location>
        <begin position="718"/>
        <end position="733"/>
    </location>
</feature>
<dbReference type="PANTHER" id="PTHR23147">
    <property type="entry name" value="SERINE/ARGININE RICH SPLICING FACTOR"/>
    <property type="match status" value="1"/>
</dbReference>
<feature type="region of interest" description="Disordered" evidence="2">
    <location>
        <begin position="652"/>
        <end position="782"/>
    </location>
</feature>
<feature type="compositionally biased region" description="Basic and acidic residues" evidence="2">
    <location>
        <begin position="665"/>
        <end position="681"/>
    </location>
</feature>
<feature type="compositionally biased region" description="Gly residues" evidence="2">
    <location>
        <begin position="1004"/>
        <end position="1013"/>
    </location>
</feature>
<dbReference type="AlphaFoldDB" id="A0A8H6XU88"/>
<name>A0A8H6XU88_9AGAR</name>
<evidence type="ECO:0000313" key="5">
    <source>
        <dbReference type="Proteomes" id="UP000620124"/>
    </source>
</evidence>
<dbReference type="InterPro" id="IPR000504">
    <property type="entry name" value="RRM_dom"/>
</dbReference>
<dbReference type="OrthoDB" id="410044at2759"/>
<feature type="region of interest" description="Disordered" evidence="2">
    <location>
        <begin position="309"/>
        <end position="366"/>
    </location>
</feature>
<keyword evidence="5" id="KW-1185">Reference proteome</keyword>
<dbReference type="InterPro" id="IPR012677">
    <property type="entry name" value="Nucleotide-bd_a/b_plait_sf"/>
</dbReference>
<feature type="region of interest" description="Disordered" evidence="2">
    <location>
        <begin position="1"/>
        <end position="44"/>
    </location>
</feature>
<sequence>MPPKPASRTWGTRFDTLPSSPPPSPQTREVPLEGDAVSTATNNNASSVKKVEKMPHDASVFVGSLPTNIEQSELSRLLSEHLSEHAEVKSIKLVKDSKGGVCAFVQCESAAAASSLIHNLHSNAPKHFLGRVLRYEPARAFRTLLISYRTPVQYIPSGDRKGGQTVQLDPPLAMRIWRPRNTKYLSILYNTDAVDAENHANTVNPTGDPGLFFQPVVFDERSIRMLCAHFGPLESFALFKSSSEATNGNNLPAKNPRYPHPHDGPRLPGMDAGCWEVKWNHRDDSVSALMTLRRVPHLTVTWAHHPSPFGFEQQPSPQHGNFASNHHNNGTSYPFHVQNFTPPSQPRNESLAPSPSATQSHSSQGSAALGLALHGSASTDVSFSVSSTSTDDWKRITVPSLPAQCYDSSASFRGTRFSDASLKDSKVEWTDVDFPPLGDSKADRRAEQVWPTKTCKVNEGIERPPSSLSVVIGDTNGVATHHESDAASYEDEEQDLDIPDTPGLAMSPITPKTAGSQFPSTPTSTSGDLFQEKNVYFEETAKDLDPTTLFVGGLEMNWDEERVTAFFERFGGLKSVKVVRPVNGRSAFAFVEFDNTESPARAVFEEHNRVYDGRAIRVQLRDCNPPRGGNWRYNNGPRRGRFPHSHYAMQRRYPEATPSQSQERLPSDCHDEQEDQSRVTDEVISEMGSFSLADGKSVTDSVSGPEPPADFAVPACAEEEHHQQAASQPRDDQTQSCPASRRPTPKPALAPEALPQPQYREWYDPPVSATMTPPLPSPSSSAAVAGAPYPIPNGGYFPPPWAQPYPQPYGQPYGMPYYPGFPMQGPHPPSQPYSSPAGSEVSEPAPAPPQRPWPPMGMYGGYISYSAYPRPPNVDPSSPRGQAPLQPTGFIQNEQGTLIPVYQPEALDQYMASNQAAPGATPTTQPQNGAATWQQFPPPSHAFPNAIHPMMGIPPRAFPPQAQPSVNGGWVPGQFPPPPAVPPSHAVPPPNAPNHPGNFRGGYQDVGGQGMGPNGRRHPGGRRDQHPNAPNINRNNPGRAMPNNRPRGGMHHMGYPLHEGVPQMQPIPRAAQFNSTPADWSQWSAAR</sequence>
<keyword evidence="1" id="KW-0694">RNA-binding</keyword>
<organism evidence="4 5">
    <name type="scientific">Mycena venus</name>
    <dbReference type="NCBI Taxonomy" id="2733690"/>
    <lineage>
        <taxon>Eukaryota</taxon>
        <taxon>Fungi</taxon>
        <taxon>Dikarya</taxon>
        <taxon>Basidiomycota</taxon>
        <taxon>Agaricomycotina</taxon>
        <taxon>Agaricomycetes</taxon>
        <taxon>Agaricomycetidae</taxon>
        <taxon>Agaricales</taxon>
        <taxon>Marasmiineae</taxon>
        <taxon>Mycenaceae</taxon>
        <taxon>Mycena</taxon>
    </lineage>
</organism>
<dbReference type="Pfam" id="PF00076">
    <property type="entry name" value="RRM_1"/>
    <property type="match status" value="1"/>
</dbReference>
<dbReference type="Gene3D" id="3.30.70.330">
    <property type="match status" value="2"/>
</dbReference>
<feature type="compositionally biased region" description="Low complexity" evidence="2">
    <location>
        <begin position="747"/>
        <end position="758"/>
    </location>
</feature>
<feature type="region of interest" description="Disordered" evidence="2">
    <location>
        <begin position="826"/>
        <end position="852"/>
    </location>
</feature>
<dbReference type="SMART" id="SM00360">
    <property type="entry name" value="RRM"/>
    <property type="match status" value="2"/>
</dbReference>
<feature type="compositionally biased region" description="Low complexity" evidence="2">
    <location>
        <begin position="768"/>
        <end position="782"/>
    </location>
</feature>
<evidence type="ECO:0000256" key="2">
    <source>
        <dbReference type="SAM" id="MobiDB-lite"/>
    </source>
</evidence>
<dbReference type="GO" id="GO:0003723">
    <property type="term" value="F:RNA binding"/>
    <property type="evidence" value="ECO:0007669"/>
    <property type="project" value="UniProtKB-UniRule"/>
</dbReference>
<dbReference type="InterPro" id="IPR050907">
    <property type="entry name" value="SRSF"/>
</dbReference>
<feature type="compositionally biased region" description="Pro residues" evidence="2">
    <location>
        <begin position="974"/>
        <end position="993"/>
    </location>
</feature>
<comment type="caution">
    <text evidence="4">The sequence shown here is derived from an EMBL/GenBank/DDBJ whole genome shotgun (WGS) entry which is preliminary data.</text>
</comment>
<feature type="compositionally biased region" description="Polar residues" evidence="2">
    <location>
        <begin position="1072"/>
        <end position="1087"/>
    </location>
</feature>
<reference evidence="4" key="1">
    <citation type="submission" date="2020-05" db="EMBL/GenBank/DDBJ databases">
        <title>Mycena genomes resolve the evolution of fungal bioluminescence.</title>
        <authorList>
            <person name="Tsai I.J."/>
        </authorList>
    </citation>
    <scope>NUCLEOTIDE SEQUENCE</scope>
    <source>
        <strain evidence="4">CCC161011</strain>
    </source>
</reference>
<dbReference type="Proteomes" id="UP000620124">
    <property type="component" value="Unassembled WGS sequence"/>
</dbReference>
<feature type="compositionally biased region" description="Polar residues" evidence="2">
    <location>
        <begin position="313"/>
        <end position="358"/>
    </location>
</feature>
<evidence type="ECO:0000256" key="1">
    <source>
        <dbReference type="PROSITE-ProRule" id="PRU00176"/>
    </source>
</evidence>
<evidence type="ECO:0000313" key="4">
    <source>
        <dbReference type="EMBL" id="KAF7347648.1"/>
    </source>
</evidence>
<dbReference type="CDD" id="cd00590">
    <property type="entry name" value="RRM_SF"/>
    <property type="match status" value="1"/>
</dbReference>
<feature type="domain" description="RRM" evidence="3">
    <location>
        <begin position="547"/>
        <end position="623"/>
    </location>
</feature>
<feature type="region of interest" description="Disordered" evidence="2">
    <location>
        <begin position="967"/>
        <end position="1087"/>
    </location>
</feature>
<accession>A0A8H6XU88</accession>
<evidence type="ECO:0000259" key="3">
    <source>
        <dbReference type="PROSITE" id="PS50102"/>
    </source>
</evidence>
<dbReference type="SUPFAM" id="SSF54928">
    <property type="entry name" value="RNA-binding domain, RBD"/>
    <property type="match status" value="2"/>
</dbReference>
<proteinExistence type="predicted"/>
<gene>
    <name evidence="4" type="ORF">MVEN_01521800</name>
</gene>
<protein>
    <submittedName>
        <fullName evidence="4">RNA binding protein</fullName>
    </submittedName>
</protein>
<dbReference type="PROSITE" id="PS50102">
    <property type="entry name" value="RRM"/>
    <property type="match status" value="2"/>
</dbReference>
<dbReference type="InterPro" id="IPR035979">
    <property type="entry name" value="RBD_domain_sf"/>
</dbReference>
<feature type="domain" description="RRM" evidence="3">
    <location>
        <begin position="58"/>
        <end position="140"/>
    </location>
</feature>
<dbReference type="EMBL" id="JACAZI010000012">
    <property type="protein sequence ID" value="KAF7347648.1"/>
    <property type="molecule type" value="Genomic_DNA"/>
</dbReference>